<dbReference type="GO" id="GO:0098552">
    <property type="term" value="C:side of membrane"/>
    <property type="evidence" value="ECO:0007669"/>
    <property type="project" value="UniProtKB-KW"/>
</dbReference>
<evidence type="ECO:0000256" key="8">
    <source>
        <dbReference type="SAM" id="Phobius"/>
    </source>
</evidence>
<dbReference type="AlphaFoldDB" id="A0A9J7ZI52"/>
<feature type="transmembrane region" description="Helical" evidence="8">
    <location>
        <begin position="38"/>
        <end position="64"/>
    </location>
</feature>
<evidence type="ECO:0000256" key="2">
    <source>
        <dbReference type="ARBA" id="ARBA00022622"/>
    </source>
</evidence>
<evidence type="ECO:0000256" key="4">
    <source>
        <dbReference type="ARBA" id="ARBA00023136"/>
    </source>
</evidence>
<accession>A0A9J7ZI52</accession>
<sequence length="211" mass="23545">MCLWLDTFFTLGIRLVNQRHNESFCWSVCGVRSGFGGAWYVLSLSLFAPSIRCVFVVFCVIILAKNVSLSLSFKALPLNVTVVRTTWAHALKFETATMMTPVCLSTREVPAHSLFIIVSFCILTNHFHDPLTLHDISLCSPPFLLGGDTHRQCIKYSDCNYNVISEKFPEISSFKFSCCTTDLCNTAPVSVSSRSVVGILLSLALFWWGVL</sequence>
<reference evidence="9" key="2">
    <citation type="submission" date="2025-09" db="UniProtKB">
        <authorList>
            <consortium name="Ensembl"/>
        </authorList>
    </citation>
    <scope>IDENTIFICATION</scope>
</reference>
<dbReference type="Ensembl" id="ENSCCRT00000139617.1">
    <property type="protein sequence ID" value="ENSCCRP00000131962.1"/>
    <property type="gene ID" value="ENSCCRG00000077962.1"/>
</dbReference>
<keyword evidence="3" id="KW-0732">Signal</keyword>
<keyword evidence="7" id="KW-0449">Lipoprotein</keyword>
<evidence type="ECO:0000256" key="1">
    <source>
        <dbReference type="ARBA" id="ARBA00004589"/>
    </source>
</evidence>
<evidence type="ECO:0000256" key="7">
    <source>
        <dbReference type="ARBA" id="ARBA00023288"/>
    </source>
</evidence>
<dbReference type="SUPFAM" id="SSF57302">
    <property type="entry name" value="Snake toxin-like"/>
    <property type="match status" value="1"/>
</dbReference>
<comment type="subcellular location">
    <subcellularLocation>
        <location evidence="1">Membrane</location>
        <topology evidence="1">Lipid-anchor</topology>
        <topology evidence="1">GPI-anchor</topology>
    </subcellularLocation>
</comment>
<dbReference type="Gene3D" id="2.10.60.10">
    <property type="entry name" value="CD59"/>
    <property type="match status" value="1"/>
</dbReference>
<evidence type="ECO:0000313" key="10">
    <source>
        <dbReference type="Proteomes" id="UP001108240"/>
    </source>
</evidence>
<name>A0A9J7ZI52_CYPCA</name>
<evidence type="ECO:0000313" key="9">
    <source>
        <dbReference type="Ensembl" id="ENSCCRP00000131962.1"/>
    </source>
</evidence>
<evidence type="ECO:0000256" key="3">
    <source>
        <dbReference type="ARBA" id="ARBA00022729"/>
    </source>
</evidence>
<proteinExistence type="predicted"/>
<dbReference type="InterPro" id="IPR056949">
    <property type="entry name" value="CD59"/>
</dbReference>
<feature type="transmembrane region" description="Helical" evidence="8">
    <location>
        <begin position="191"/>
        <end position="210"/>
    </location>
</feature>
<keyword evidence="6" id="KW-0325">Glycoprotein</keyword>
<keyword evidence="2" id="KW-0336">GPI-anchor</keyword>
<keyword evidence="10" id="KW-1185">Reference proteome</keyword>
<organism evidence="9 10">
    <name type="scientific">Cyprinus carpio carpio</name>
    <dbReference type="NCBI Taxonomy" id="630221"/>
    <lineage>
        <taxon>Eukaryota</taxon>
        <taxon>Metazoa</taxon>
        <taxon>Chordata</taxon>
        <taxon>Craniata</taxon>
        <taxon>Vertebrata</taxon>
        <taxon>Euteleostomi</taxon>
        <taxon>Actinopterygii</taxon>
        <taxon>Neopterygii</taxon>
        <taxon>Teleostei</taxon>
        <taxon>Ostariophysi</taxon>
        <taxon>Cypriniformes</taxon>
        <taxon>Cyprinidae</taxon>
        <taxon>Cyprininae</taxon>
        <taxon>Cyprinus</taxon>
    </lineage>
</organism>
<dbReference type="Pfam" id="PF25152">
    <property type="entry name" value="CD59"/>
    <property type="match status" value="1"/>
</dbReference>
<evidence type="ECO:0000256" key="5">
    <source>
        <dbReference type="ARBA" id="ARBA00023157"/>
    </source>
</evidence>
<evidence type="ECO:0000256" key="6">
    <source>
        <dbReference type="ARBA" id="ARBA00023180"/>
    </source>
</evidence>
<protein>
    <recommendedName>
        <fullName evidence="11">UPAR/Ly6 domain-containing protein</fullName>
    </recommendedName>
</protein>
<keyword evidence="4 8" id="KW-0472">Membrane</keyword>
<evidence type="ECO:0008006" key="11">
    <source>
        <dbReference type="Google" id="ProtNLM"/>
    </source>
</evidence>
<dbReference type="Proteomes" id="UP001108240">
    <property type="component" value="Unplaced"/>
</dbReference>
<keyword evidence="5" id="KW-1015">Disulfide bond</keyword>
<keyword evidence="8" id="KW-0812">Transmembrane</keyword>
<keyword evidence="8" id="KW-1133">Transmembrane helix</keyword>
<reference evidence="9" key="1">
    <citation type="submission" date="2025-08" db="UniProtKB">
        <authorList>
            <consortium name="Ensembl"/>
        </authorList>
    </citation>
    <scope>IDENTIFICATION</scope>
</reference>
<dbReference type="InterPro" id="IPR045860">
    <property type="entry name" value="Snake_toxin-like_sf"/>
</dbReference>